<evidence type="ECO:0000256" key="1">
    <source>
        <dbReference type="SAM" id="SignalP"/>
    </source>
</evidence>
<accession>A0A7R9JD20</accession>
<protein>
    <submittedName>
        <fullName evidence="2">(California timema) hypothetical protein</fullName>
    </submittedName>
</protein>
<sequence length="154" mass="16906">MKPKMAPLMQKTMKLFLIMFVHGTIYIHCPRHCTPPLVPALYTLHMNTKLPDPLPDSLFGNQELRTLDIADSEVALRVSHSSLMSSNRMKPGSGDWAFLLTLFGVLSVVVGKEKYPTCTSLGTSLPVDVGAGEAVPQTIQALGDYQVLHLVCRT</sequence>
<dbReference type="EMBL" id="OE185074">
    <property type="protein sequence ID" value="CAD7577079.1"/>
    <property type="molecule type" value="Genomic_DNA"/>
</dbReference>
<gene>
    <name evidence="2" type="ORF">TCMB3V08_LOCUS9635</name>
</gene>
<reference evidence="2" key="1">
    <citation type="submission" date="2020-11" db="EMBL/GenBank/DDBJ databases">
        <authorList>
            <person name="Tran Van P."/>
        </authorList>
    </citation>
    <scope>NUCLEOTIDE SEQUENCE</scope>
</reference>
<dbReference type="AlphaFoldDB" id="A0A7R9JD20"/>
<name>A0A7R9JD20_TIMCA</name>
<organism evidence="2">
    <name type="scientific">Timema californicum</name>
    <name type="common">California timema</name>
    <name type="synonym">Walking stick</name>
    <dbReference type="NCBI Taxonomy" id="61474"/>
    <lineage>
        <taxon>Eukaryota</taxon>
        <taxon>Metazoa</taxon>
        <taxon>Ecdysozoa</taxon>
        <taxon>Arthropoda</taxon>
        <taxon>Hexapoda</taxon>
        <taxon>Insecta</taxon>
        <taxon>Pterygota</taxon>
        <taxon>Neoptera</taxon>
        <taxon>Polyneoptera</taxon>
        <taxon>Phasmatodea</taxon>
        <taxon>Timematodea</taxon>
        <taxon>Timematoidea</taxon>
        <taxon>Timematidae</taxon>
        <taxon>Timema</taxon>
    </lineage>
</organism>
<keyword evidence="1" id="KW-0732">Signal</keyword>
<feature type="chain" id="PRO_5030682425" evidence="1">
    <location>
        <begin position="24"/>
        <end position="154"/>
    </location>
</feature>
<feature type="signal peptide" evidence="1">
    <location>
        <begin position="1"/>
        <end position="23"/>
    </location>
</feature>
<proteinExistence type="predicted"/>
<evidence type="ECO:0000313" key="2">
    <source>
        <dbReference type="EMBL" id="CAD7577079.1"/>
    </source>
</evidence>